<dbReference type="InterPro" id="IPR036515">
    <property type="entry name" value="Transposase_17_sf"/>
</dbReference>
<dbReference type="PANTHER" id="PTHR36966:SF1">
    <property type="entry name" value="REP-ASSOCIATED TYROSINE TRANSPOSASE"/>
    <property type="match status" value="1"/>
</dbReference>
<evidence type="ECO:0000313" key="2">
    <source>
        <dbReference type="EMBL" id="MCW6038833.1"/>
    </source>
</evidence>
<dbReference type="NCBIfam" id="NF047646">
    <property type="entry name" value="REP_Tyr_transpos"/>
    <property type="match status" value="1"/>
</dbReference>
<proteinExistence type="predicted"/>
<accession>A0ABT3LBF2</accession>
<protein>
    <submittedName>
        <fullName evidence="2">Transposase</fullName>
    </submittedName>
</protein>
<dbReference type="SMART" id="SM01321">
    <property type="entry name" value="Y1_Tnp"/>
    <property type="match status" value="1"/>
</dbReference>
<keyword evidence="3" id="KW-1185">Reference proteome</keyword>
<dbReference type="EMBL" id="JAIHOM010000187">
    <property type="protein sequence ID" value="MCW6038833.1"/>
    <property type="molecule type" value="Genomic_DNA"/>
</dbReference>
<dbReference type="SUPFAM" id="SSF143422">
    <property type="entry name" value="Transposase IS200-like"/>
    <property type="match status" value="1"/>
</dbReference>
<dbReference type="Proteomes" id="UP001526426">
    <property type="component" value="Unassembled WGS sequence"/>
</dbReference>
<organism evidence="2 3">
    <name type="scientific">Spirulina subsalsa FACHB-351</name>
    <dbReference type="NCBI Taxonomy" id="234711"/>
    <lineage>
        <taxon>Bacteria</taxon>
        <taxon>Bacillati</taxon>
        <taxon>Cyanobacteriota</taxon>
        <taxon>Cyanophyceae</taxon>
        <taxon>Spirulinales</taxon>
        <taxon>Spirulinaceae</taxon>
        <taxon>Spirulina</taxon>
    </lineage>
</organism>
<dbReference type="PANTHER" id="PTHR36966">
    <property type="entry name" value="REP-ASSOCIATED TYROSINE TRANSPOSASE"/>
    <property type="match status" value="1"/>
</dbReference>
<dbReference type="InterPro" id="IPR052715">
    <property type="entry name" value="RAYT_transposase"/>
</dbReference>
<comment type="caution">
    <text evidence="2">The sequence shown here is derived from an EMBL/GenBank/DDBJ whole genome shotgun (WGS) entry which is preliminary data.</text>
</comment>
<name>A0ABT3LBF2_9CYAN</name>
<dbReference type="Gene3D" id="3.30.70.1290">
    <property type="entry name" value="Transposase IS200-like"/>
    <property type="match status" value="1"/>
</dbReference>
<sequence>MVQFRLQKQYPRHSPPHLIENQDYYLITAACYEHKHRLNTPTRRQELWNRLFETLTDQGIEVRAWVILPNHYHLLISTVEFKWLSQQLRLIHGRFARQWNIEDCCTGKVWCSYSDRAIPSERHYYTTLNYIHYNPVKHNQVQSPYEWHESSVHWYLKDKGREWLRSCWVQYQVRDYGKNWDNFSL</sequence>
<dbReference type="InterPro" id="IPR002686">
    <property type="entry name" value="Transposase_17"/>
</dbReference>
<dbReference type="RefSeq" id="WP_407810262.1">
    <property type="nucleotide sequence ID" value="NZ_JAIHOM010000187.1"/>
</dbReference>
<evidence type="ECO:0000259" key="1">
    <source>
        <dbReference type="SMART" id="SM01321"/>
    </source>
</evidence>
<evidence type="ECO:0000313" key="3">
    <source>
        <dbReference type="Proteomes" id="UP001526426"/>
    </source>
</evidence>
<feature type="domain" description="Transposase IS200-like" evidence="1">
    <location>
        <begin position="20"/>
        <end position="134"/>
    </location>
</feature>
<gene>
    <name evidence="2" type="ORF">K4A83_21555</name>
</gene>
<reference evidence="2 3" key="1">
    <citation type="submission" date="2021-08" db="EMBL/GenBank/DDBJ databases">
        <title>Draft genome sequence of Spirulina subsalsa with high tolerance to salinity and hype-accumulation of phycocyanin.</title>
        <authorList>
            <person name="Pei H."/>
            <person name="Jiang L."/>
        </authorList>
    </citation>
    <scope>NUCLEOTIDE SEQUENCE [LARGE SCALE GENOMIC DNA]</scope>
    <source>
        <strain evidence="2 3">FACHB-351</strain>
    </source>
</reference>